<dbReference type="InterPro" id="IPR052158">
    <property type="entry name" value="INH-QAR"/>
</dbReference>
<feature type="transmembrane region" description="Helical" evidence="1">
    <location>
        <begin position="20"/>
        <end position="40"/>
    </location>
</feature>
<protein>
    <submittedName>
        <fullName evidence="3">DJ-1/PfpI family protein</fullName>
    </submittedName>
</protein>
<accession>R9A910</accession>
<dbReference type="STRING" id="1218599.LEP1GSC195_0582"/>
<feature type="domain" description="DJ-1/PfpI" evidence="2">
    <location>
        <begin position="65"/>
        <end position="229"/>
    </location>
</feature>
<organism evidence="3 4">
    <name type="scientific">Leptospira wolbachii serovar Codice str. CDC</name>
    <dbReference type="NCBI Taxonomy" id="1218599"/>
    <lineage>
        <taxon>Bacteria</taxon>
        <taxon>Pseudomonadati</taxon>
        <taxon>Spirochaetota</taxon>
        <taxon>Spirochaetia</taxon>
        <taxon>Leptospirales</taxon>
        <taxon>Leptospiraceae</taxon>
        <taxon>Leptospira</taxon>
    </lineage>
</organism>
<evidence type="ECO:0000259" key="2">
    <source>
        <dbReference type="Pfam" id="PF01965"/>
    </source>
</evidence>
<evidence type="ECO:0000313" key="4">
    <source>
        <dbReference type="Proteomes" id="UP000013984"/>
    </source>
</evidence>
<sequence length="383" mass="43510">MKPYNQYIPQKKLFIPNMFLLQTFTFVMIFIFGFSSLNLFGQSYDRINDHLEPLSIKSSHKKPVIVVIGENQYTELTDFIVPYGILKRSDIAEMYAIAENKGKLDMFPALSIEINMSLDDFDNLHPEGSDLVIVPAIHNAENKTIIRWIQNQFDRGATIVGICDGVWTLGYAGLLKNKHATGHWYSKEKLSKTFSDTVWIKNKRYVQDKNIITTTGVTASIPVSLALVESIAGTKKAKEMAKELGVPHWDEKHNSEKFHLDWQQYVTAARNLIFFWNHETIGITMYEGMDEISLALVADAYSRTYKSKTVAITNGNQAVLTKSGIKFVSERSVGEKNQIHSLVDVPKESKAFDQLVHTLIDIEKKFGKSTKRFVATQLEFAIE</sequence>
<proteinExistence type="predicted"/>
<dbReference type="InterPro" id="IPR002818">
    <property type="entry name" value="DJ-1/PfpI"/>
</dbReference>
<dbReference type="Pfam" id="PF01965">
    <property type="entry name" value="DJ-1_PfpI"/>
    <property type="match status" value="1"/>
</dbReference>
<dbReference type="GO" id="GO:0006355">
    <property type="term" value="P:regulation of DNA-templated transcription"/>
    <property type="evidence" value="ECO:0007669"/>
    <property type="project" value="TreeGrafter"/>
</dbReference>
<keyword evidence="4" id="KW-1185">Reference proteome</keyword>
<reference evidence="3" key="1">
    <citation type="submission" date="2013-04" db="EMBL/GenBank/DDBJ databases">
        <authorList>
            <person name="Harkins D.M."/>
            <person name="Durkin A.S."/>
            <person name="Brinkac L.M."/>
            <person name="Haft D.H."/>
            <person name="Selengut J.D."/>
            <person name="Sanka R."/>
            <person name="DePew J."/>
            <person name="Purushe J."/>
            <person name="Galloway R.L."/>
            <person name="Vinetz J.M."/>
            <person name="Sutton G.G."/>
            <person name="Nierman W.C."/>
            <person name="Fouts D.E."/>
        </authorList>
    </citation>
    <scope>NUCLEOTIDE SEQUENCE [LARGE SCALE GENOMIC DNA]</scope>
    <source>
        <strain evidence="3">CDC</strain>
    </source>
</reference>
<keyword evidence="1" id="KW-0812">Transmembrane</keyword>
<dbReference type="InterPro" id="IPR029062">
    <property type="entry name" value="Class_I_gatase-like"/>
</dbReference>
<dbReference type="SUPFAM" id="SSF52317">
    <property type="entry name" value="Class I glutamine amidotransferase-like"/>
    <property type="match status" value="1"/>
</dbReference>
<dbReference type="Gene3D" id="3.40.50.880">
    <property type="match status" value="1"/>
</dbReference>
<evidence type="ECO:0000313" key="3">
    <source>
        <dbReference type="EMBL" id="EOQ98539.1"/>
    </source>
</evidence>
<dbReference type="Proteomes" id="UP000013984">
    <property type="component" value="Unassembled WGS sequence"/>
</dbReference>
<evidence type="ECO:0000256" key="1">
    <source>
        <dbReference type="SAM" id="Phobius"/>
    </source>
</evidence>
<name>R9A910_9LEPT</name>
<dbReference type="PANTHER" id="PTHR43130">
    <property type="entry name" value="ARAC-FAMILY TRANSCRIPTIONAL REGULATOR"/>
    <property type="match status" value="1"/>
</dbReference>
<dbReference type="EMBL" id="AOGZ02000001">
    <property type="protein sequence ID" value="EOQ98539.1"/>
    <property type="molecule type" value="Genomic_DNA"/>
</dbReference>
<gene>
    <name evidence="3" type="ORF">LEP1GSC195_0582</name>
</gene>
<dbReference type="PANTHER" id="PTHR43130:SF2">
    <property type="entry name" value="DJ-1_PFPI DOMAIN-CONTAINING PROTEIN"/>
    <property type="match status" value="1"/>
</dbReference>
<dbReference type="RefSeq" id="WP_015679673.1">
    <property type="nucleotide sequence ID" value="NZ_AOGZ02000001.1"/>
</dbReference>
<comment type="caution">
    <text evidence="3">The sequence shown here is derived from an EMBL/GenBank/DDBJ whole genome shotgun (WGS) entry which is preliminary data.</text>
</comment>
<keyword evidence="1" id="KW-0472">Membrane</keyword>
<keyword evidence="1" id="KW-1133">Transmembrane helix</keyword>
<dbReference type="AlphaFoldDB" id="R9A910"/>